<comment type="function">
    <text evidence="2">Removes the formyl group from the N-terminal Met of newly synthesized proteins. Requires at least a dipeptide for an efficient rate of reaction. N-terminal L-methionine is a prerequisite for activity but the enzyme has broad specificity at other positions.</text>
</comment>
<dbReference type="Pfam" id="PF01327">
    <property type="entry name" value="Pep_deformylase"/>
    <property type="match status" value="1"/>
</dbReference>
<keyword evidence="2" id="KW-0648">Protein biosynthesis</keyword>
<name>A0ABV6JT15_9PROT</name>
<keyword evidence="2 4" id="KW-0378">Hydrolase</keyword>
<evidence type="ECO:0000313" key="5">
    <source>
        <dbReference type="Proteomes" id="UP001589865"/>
    </source>
</evidence>
<comment type="cofactor">
    <cofactor evidence="2">
        <name>Fe(2+)</name>
        <dbReference type="ChEBI" id="CHEBI:29033"/>
    </cofactor>
    <text evidence="2">Binds 1 Fe(2+) ion.</text>
</comment>
<comment type="similarity">
    <text evidence="1 2">Belongs to the polypeptide deformylase family.</text>
</comment>
<dbReference type="RefSeq" id="WP_377044625.1">
    <property type="nucleotide sequence ID" value="NZ_JBHLUN010000008.1"/>
</dbReference>
<feature type="binding site" evidence="2">
    <location>
        <position position="136"/>
    </location>
    <ligand>
        <name>Fe cation</name>
        <dbReference type="ChEBI" id="CHEBI:24875"/>
    </ligand>
</feature>
<dbReference type="GO" id="GO:0042586">
    <property type="term" value="F:peptide deformylase activity"/>
    <property type="evidence" value="ECO:0007669"/>
    <property type="project" value="UniProtKB-EC"/>
</dbReference>
<feature type="region of interest" description="Disordered" evidence="3">
    <location>
        <begin position="163"/>
        <end position="196"/>
    </location>
</feature>
<evidence type="ECO:0000313" key="4">
    <source>
        <dbReference type="EMBL" id="MFC0408866.1"/>
    </source>
</evidence>
<dbReference type="SUPFAM" id="SSF56420">
    <property type="entry name" value="Peptide deformylase"/>
    <property type="match status" value="1"/>
</dbReference>
<feature type="binding site" evidence="2">
    <location>
        <position position="132"/>
    </location>
    <ligand>
        <name>Fe cation</name>
        <dbReference type="ChEBI" id="CHEBI:24875"/>
    </ligand>
</feature>
<proteinExistence type="inferred from homology"/>
<dbReference type="PANTHER" id="PTHR10458:SF22">
    <property type="entry name" value="PEPTIDE DEFORMYLASE"/>
    <property type="match status" value="1"/>
</dbReference>
<reference evidence="4 5" key="1">
    <citation type="submission" date="2024-09" db="EMBL/GenBank/DDBJ databases">
        <authorList>
            <person name="Sun Q."/>
            <person name="Mori K."/>
        </authorList>
    </citation>
    <scope>NUCLEOTIDE SEQUENCE [LARGE SCALE GENOMIC DNA]</scope>
    <source>
        <strain evidence="4 5">TBRC 5777</strain>
    </source>
</reference>
<dbReference type="EC" id="3.5.1.88" evidence="2"/>
<dbReference type="CDD" id="cd00487">
    <property type="entry name" value="Pep_deformylase"/>
    <property type="match status" value="1"/>
</dbReference>
<sequence length="196" mass="21159">MAILKIARMGHPVLLQRAEPVEDPTDPEIGRLIEDMIETMIDANGLGLAAPQVHVPLRLFVVREFEGGRGLINPTLELLDEPTEPGWEGCLSIPGLRGCVPRARRVRWSATDFNGNTISGEAEGMAARVLQHEYDHLEGTMYPMRMTDLSLLGFNEELTRAAAAHRRTEDAAAKGTQASAGTAQGAPQGAPQGNLS</sequence>
<dbReference type="NCBIfam" id="TIGR00079">
    <property type="entry name" value="pept_deformyl"/>
    <property type="match status" value="1"/>
</dbReference>
<keyword evidence="2" id="KW-0479">Metal-binding</keyword>
<dbReference type="Proteomes" id="UP001589865">
    <property type="component" value="Unassembled WGS sequence"/>
</dbReference>
<dbReference type="Gene3D" id="3.90.45.10">
    <property type="entry name" value="Peptide deformylase"/>
    <property type="match status" value="1"/>
</dbReference>
<dbReference type="NCBIfam" id="NF001159">
    <property type="entry name" value="PRK00150.1-3"/>
    <property type="match status" value="1"/>
</dbReference>
<evidence type="ECO:0000256" key="3">
    <source>
        <dbReference type="SAM" id="MobiDB-lite"/>
    </source>
</evidence>
<dbReference type="PRINTS" id="PR01576">
    <property type="entry name" value="PDEFORMYLASE"/>
</dbReference>
<dbReference type="HAMAP" id="MF_00163">
    <property type="entry name" value="Pep_deformylase"/>
    <property type="match status" value="1"/>
</dbReference>
<keyword evidence="5" id="KW-1185">Reference proteome</keyword>
<accession>A0ABV6JT15</accession>
<organism evidence="4 5">
    <name type="scientific">Roseomonas elaeocarpi</name>
    <dbReference type="NCBI Taxonomy" id="907779"/>
    <lineage>
        <taxon>Bacteria</taxon>
        <taxon>Pseudomonadati</taxon>
        <taxon>Pseudomonadota</taxon>
        <taxon>Alphaproteobacteria</taxon>
        <taxon>Acetobacterales</taxon>
        <taxon>Roseomonadaceae</taxon>
        <taxon>Roseomonas</taxon>
    </lineage>
</organism>
<feature type="active site" evidence="2">
    <location>
        <position position="133"/>
    </location>
</feature>
<evidence type="ECO:0000256" key="2">
    <source>
        <dbReference type="HAMAP-Rule" id="MF_00163"/>
    </source>
</evidence>
<keyword evidence="2" id="KW-0408">Iron</keyword>
<comment type="catalytic activity">
    <reaction evidence="2">
        <text>N-terminal N-formyl-L-methionyl-[peptide] + H2O = N-terminal L-methionyl-[peptide] + formate</text>
        <dbReference type="Rhea" id="RHEA:24420"/>
        <dbReference type="Rhea" id="RHEA-COMP:10639"/>
        <dbReference type="Rhea" id="RHEA-COMP:10640"/>
        <dbReference type="ChEBI" id="CHEBI:15377"/>
        <dbReference type="ChEBI" id="CHEBI:15740"/>
        <dbReference type="ChEBI" id="CHEBI:49298"/>
        <dbReference type="ChEBI" id="CHEBI:64731"/>
        <dbReference type="EC" id="3.5.1.88"/>
    </reaction>
</comment>
<feature type="binding site" evidence="2">
    <location>
        <position position="90"/>
    </location>
    <ligand>
        <name>Fe cation</name>
        <dbReference type="ChEBI" id="CHEBI:24875"/>
    </ligand>
</feature>
<protein>
    <recommendedName>
        <fullName evidence="2">Peptide deformylase</fullName>
        <shortName evidence="2">PDF</shortName>
        <ecNumber evidence="2">3.5.1.88</ecNumber>
    </recommendedName>
    <alternativeName>
        <fullName evidence="2">Polypeptide deformylase</fullName>
    </alternativeName>
</protein>
<evidence type="ECO:0000256" key="1">
    <source>
        <dbReference type="ARBA" id="ARBA00010759"/>
    </source>
</evidence>
<gene>
    <name evidence="2 4" type="primary">def</name>
    <name evidence="4" type="ORF">ACFFGY_11430</name>
</gene>
<dbReference type="InterPro" id="IPR023635">
    <property type="entry name" value="Peptide_deformylase"/>
</dbReference>
<dbReference type="EMBL" id="JBHLUN010000008">
    <property type="protein sequence ID" value="MFC0408866.1"/>
    <property type="molecule type" value="Genomic_DNA"/>
</dbReference>
<dbReference type="PANTHER" id="PTHR10458">
    <property type="entry name" value="PEPTIDE DEFORMYLASE"/>
    <property type="match status" value="1"/>
</dbReference>
<dbReference type="InterPro" id="IPR036821">
    <property type="entry name" value="Peptide_deformylase_sf"/>
</dbReference>
<comment type="caution">
    <text evidence="4">The sequence shown here is derived from an EMBL/GenBank/DDBJ whole genome shotgun (WGS) entry which is preliminary data.</text>
</comment>
<dbReference type="PIRSF" id="PIRSF004749">
    <property type="entry name" value="Pep_def"/>
    <property type="match status" value="1"/>
</dbReference>
<feature type="compositionally biased region" description="Low complexity" evidence="3">
    <location>
        <begin position="173"/>
        <end position="196"/>
    </location>
</feature>